<protein>
    <submittedName>
        <fullName evidence="1">SAM-dependent methyltransferase</fullName>
    </submittedName>
</protein>
<accession>A0ABS2AF37</accession>
<keyword evidence="2" id="KW-1185">Reference proteome</keyword>
<evidence type="ECO:0000313" key="2">
    <source>
        <dbReference type="Proteomes" id="UP000632138"/>
    </source>
</evidence>
<dbReference type="EMBL" id="JAENHP010000007">
    <property type="protein sequence ID" value="MBM2618449.1"/>
    <property type="molecule type" value="Genomic_DNA"/>
</dbReference>
<gene>
    <name evidence="1" type="ORF">JIG36_23095</name>
</gene>
<reference evidence="1 2" key="1">
    <citation type="submission" date="2021-01" db="EMBL/GenBank/DDBJ databases">
        <title>Actinoplanes sp. nov. LDG1-06 isolated from lichen.</title>
        <authorList>
            <person name="Saeng-In P."/>
            <person name="Phongsopitanun W."/>
            <person name="Kanchanasin P."/>
            <person name="Yuki M."/>
            <person name="Kudo T."/>
            <person name="Ohkuma M."/>
            <person name="Tanasupawat S."/>
        </authorList>
    </citation>
    <scope>NUCLEOTIDE SEQUENCE [LARGE SCALE GENOMIC DNA]</scope>
    <source>
        <strain evidence="1 2">LDG1-06</strain>
    </source>
</reference>
<keyword evidence="1" id="KW-0489">Methyltransferase</keyword>
<dbReference type="InterPro" id="IPR029063">
    <property type="entry name" value="SAM-dependent_MTases_sf"/>
</dbReference>
<evidence type="ECO:0000313" key="1">
    <source>
        <dbReference type="EMBL" id="MBM2618449.1"/>
    </source>
</evidence>
<dbReference type="InterPro" id="IPR006764">
    <property type="entry name" value="SAM_dep_MeTrfase_SAV2177_type"/>
</dbReference>
<dbReference type="GO" id="GO:0032259">
    <property type="term" value="P:methylation"/>
    <property type="evidence" value="ECO:0007669"/>
    <property type="project" value="UniProtKB-KW"/>
</dbReference>
<name>A0ABS2AF37_9ACTN</name>
<keyword evidence="1" id="KW-0808">Transferase</keyword>
<dbReference type="GO" id="GO:0008168">
    <property type="term" value="F:methyltransferase activity"/>
    <property type="evidence" value="ECO:0007669"/>
    <property type="project" value="UniProtKB-KW"/>
</dbReference>
<proteinExistence type="predicted"/>
<comment type="caution">
    <text evidence="1">The sequence shown here is derived from an EMBL/GenBank/DDBJ whole genome shotgun (WGS) entry which is preliminary data.</text>
</comment>
<dbReference type="Pfam" id="PF04672">
    <property type="entry name" value="Methyltransf_19"/>
    <property type="match status" value="1"/>
</dbReference>
<dbReference type="Gene3D" id="3.40.50.150">
    <property type="entry name" value="Vaccinia Virus protein VP39"/>
    <property type="match status" value="1"/>
</dbReference>
<dbReference type="Proteomes" id="UP000632138">
    <property type="component" value="Unassembled WGS sequence"/>
</dbReference>
<sequence>MIAIVERRGSTLDAGVHRGEDVRVTEDLARLDTNVPETARVWNHLLGGTDNVAADRAVRATGDVYGAVGRKP</sequence>
<organism evidence="1 2">
    <name type="scientific">Paractinoplanes ovalisporus</name>
    <dbReference type="NCBI Taxonomy" id="2810368"/>
    <lineage>
        <taxon>Bacteria</taxon>
        <taxon>Bacillati</taxon>
        <taxon>Actinomycetota</taxon>
        <taxon>Actinomycetes</taxon>
        <taxon>Micromonosporales</taxon>
        <taxon>Micromonosporaceae</taxon>
        <taxon>Paractinoplanes</taxon>
    </lineage>
</organism>